<dbReference type="SUPFAM" id="SSF53300">
    <property type="entry name" value="vWA-like"/>
    <property type="match status" value="1"/>
</dbReference>
<dbReference type="GO" id="GO:0004842">
    <property type="term" value="F:ubiquitin-protein transferase activity"/>
    <property type="evidence" value="ECO:0007669"/>
    <property type="project" value="TreeGrafter"/>
</dbReference>
<dbReference type="EMBL" id="AHGT01000019">
    <property type="protein sequence ID" value="ESU37968.1"/>
    <property type="molecule type" value="Genomic_DNA"/>
</dbReference>
<gene>
    <name evidence="2" type="ORF">DHA2_15477</name>
</gene>
<comment type="caution">
    <text evidence="2">The sequence shown here is derived from an EMBL/GenBank/DDBJ whole genome shotgun (WGS) entry which is preliminary data.</text>
</comment>
<dbReference type="AlphaFoldDB" id="V6TGA3"/>
<feature type="non-terminal residue" evidence="2">
    <location>
        <position position="1"/>
    </location>
</feature>
<reference evidence="3" key="1">
    <citation type="submission" date="2012-02" db="EMBL/GenBank/DDBJ databases">
        <title>Genome sequencing of Giardia lamblia Genotypes A2 and B isolates (DH and GS) and comparative analysis with the genomes of Genotypes A1 and E (WB and Pig).</title>
        <authorList>
            <person name="Adam R."/>
            <person name="Dahlstrom E."/>
            <person name="Martens C."/>
            <person name="Bruno D."/>
            <person name="Barbian K."/>
            <person name="Porcella S.F."/>
            <person name="Nash T."/>
        </authorList>
    </citation>
    <scope>NUCLEOTIDE SEQUENCE</scope>
    <source>
        <strain evidence="3">DH</strain>
    </source>
</reference>
<dbReference type="VEuPathDB" id="GiardiaDB:GL50581_4255"/>
<dbReference type="GO" id="GO:0016567">
    <property type="term" value="P:protein ubiquitination"/>
    <property type="evidence" value="ECO:0007669"/>
    <property type="project" value="TreeGrafter"/>
</dbReference>
<dbReference type="PANTHER" id="PTHR45751">
    <property type="entry name" value="COPINE FAMILY PROTEIN 1"/>
    <property type="match status" value="1"/>
</dbReference>
<evidence type="ECO:0000313" key="2">
    <source>
        <dbReference type="EMBL" id="ESU37968.1"/>
    </source>
</evidence>
<dbReference type="VEuPathDB" id="GiardiaDB:GL50803_0015477"/>
<dbReference type="Pfam" id="PF07002">
    <property type="entry name" value="Copine"/>
    <property type="match status" value="1"/>
</dbReference>
<organism evidence="2 3">
    <name type="scientific">Giardia intestinalis</name>
    <name type="common">Giardia lamblia</name>
    <dbReference type="NCBI Taxonomy" id="5741"/>
    <lineage>
        <taxon>Eukaryota</taxon>
        <taxon>Metamonada</taxon>
        <taxon>Diplomonadida</taxon>
        <taxon>Hexamitidae</taxon>
        <taxon>Giardiinae</taxon>
        <taxon>Giardia</taxon>
    </lineage>
</organism>
<dbReference type="InterPro" id="IPR002035">
    <property type="entry name" value="VWF_A"/>
</dbReference>
<protein>
    <submittedName>
        <fullName evidence="2">Phospholipid-binding Copine Family Protein</fullName>
    </submittedName>
</protein>
<evidence type="ECO:0000259" key="1">
    <source>
        <dbReference type="SMART" id="SM00327"/>
    </source>
</evidence>
<dbReference type="GO" id="GO:0005634">
    <property type="term" value="C:nucleus"/>
    <property type="evidence" value="ECO:0007669"/>
    <property type="project" value="TreeGrafter"/>
</dbReference>
<dbReference type="Proteomes" id="UP000018320">
    <property type="component" value="Unassembled WGS sequence"/>
</dbReference>
<accession>V6TGA3</accession>
<dbReference type="SMART" id="SM00327">
    <property type="entry name" value="VWA"/>
    <property type="match status" value="1"/>
</dbReference>
<dbReference type="VEuPathDB" id="GiardiaDB:DHA2_15477"/>
<dbReference type="InterPro" id="IPR010734">
    <property type="entry name" value="Copine_C"/>
</dbReference>
<dbReference type="PANTHER" id="PTHR45751:SF11">
    <property type="entry name" value="COPINE FAMILY PROTEIN 2"/>
    <property type="match status" value="1"/>
</dbReference>
<sequence length="288" mass="32829">VKHNMLELSRHTRGHQTNFLSKIKVYAMAFKSCVNRGGFKQIKEVYRSFPELTLALREASMESSQIILAFDFSKSNEWSGEKTYRRSLHDITQETPYEKVCRLLIPVITSFDSDSIIPAIRFGCSVSKDQIVCPLNPYSKSPECQGFAEVLHNYREAVRMVKLSGPTSLSPVVRYAINIVKKTREYHILIILTDGDPVSSVADADAIAEASNYPLSIVAVGLGDGPFKILQSFDTQYYNRRFDNFHFVNFTELETKFINSNRPDLLLATELFVEIPKQYRIIRKLGLL</sequence>
<reference evidence="2 3" key="2">
    <citation type="journal article" date="2013" name="Genome Biol. Evol.">
        <title>Genome sequencing of Giardia lamblia genotypes A2 and B isolates (DH and GS) and comparative analysis with the genomes of genotypes A1 and E (WB and Pig).</title>
        <authorList>
            <person name="Adam R.D."/>
            <person name="Dahlstrom E.W."/>
            <person name="Martens C.A."/>
            <person name="Bruno D.P."/>
            <person name="Barbian K.D."/>
            <person name="Ricklefs S.M."/>
            <person name="Hernandez M.M."/>
            <person name="Narla N.P."/>
            <person name="Patel R.B."/>
            <person name="Porcella S.F."/>
            <person name="Nash T.E."/>
        </authorList>
    </citation>
    <scope>NUCLEOTIDE SEQUENCE [LARGE SCALE GENOMIC DNA]</scope>
    <source>
        <strain evidence="2 3">DH</strain>
    </source>
</reference>
<dbReference type="InterPro" id="IPR052079">
    <property type="entry name" value="E3_ligase/Copine_domain"/>
</dbReference>
<evidence type="ECO:0000313" key="3">
    <source>
        <dbReference type="Proteomes" id="UP000018320"/>
    </source>
</evidence>
<dbReference type="CDD" id="cd01459">
    <property type="entry name" value="vWA_copine_like"/>
    <property type="match status" value="1"/>
</dbReference>
<proteinExistence type="predicted"/>
<dbReference type="InterPro" id="IPR036465">
    <property type="entry name" value="vWFA_dom_sf"/>
</dbReference>
<dbReference type="VEuPathDB" id="GiardiaDB:QR46_1638"/>
<name>V6TGA3_GIAIN</name>
<dbReference type="Gene3D" id="3.40.50.410">
    <property type="entry name" value="von Willebrand factor, type A domain"/>
    <property type="match status" value="1"/>
</dbReference>
<feature type="domain" description="VWFA" evidence="1">
    <location>
        <begin position="63"/>
        <end position="252"/>
    </location>
</feature>